<reference evidence="1 2" key="1">
    <citation type="journal article" date="2017" name="Lancet Infect. Dis.">
        <title>Global outbreak of severe Mycobacterium chimaera disease after cardiac surgery: a molecular epidemiological study.</title>
        <authorList>
            <person name="van Ingen J."/>
            <person name="Kohl T."/>
            <person name="Kranzer K."/>
            <person name="Hasse B."/>
            <person name="Keller P."/>
            <person name="Szafranska A."/>
            <person name="Hillemann D."/>
            <person name="Chand M."/>
            <person name="Schreiber P."/>
            <person name="Sommerstein R."/>
            <person name="Berger C."/>
            <person name="Genoni M."/>
            <person name="Ruegg C."/>
            <person name="Troillet N."/>
            <person name="Widmer A.F."/>
            <person name="Becker S.L."/>
            <person name="Herrmann M."/>
            <person name="Eckmanns T."/>
            <person name="Haller S."/>
            <person name="Hoeller C."/>
            <person name="Debast S.B."/>
            <person name="Wolfhagen M.J."/>
            <person name="Hopman J."/>
            <person name="Kluytmans J."/>
            <person name="Langelaar M."/>
            <person name="Notermans D.W."/>
            <person name="ten Oever J."/>
            <person name="van den Barselaar P."/>
            <person name="Vonk A.B.A."/>
            <person name="Vos M.C."/>
            <person name="Ahmed N."/>
            <person name="Brown T."/>
            <person name="Crook D."/>
            <person name="Lamagni T."/>
            <person name="Phin N."/>
            <person name="Smith E.G."/>
            <person name="Zambon M."/>
            <person name="Serr A."/>
            <person name="Goetting T."/>
            <person name="Ebner W."/>
            <person name="Thuermer A."/>
            <person name="Utpatel C."/>
            <person name="Sproer C."/>
            <person name="Bunk B."/>
            <person name="Nubel U."/>
            <person name="Bloemberg G."/>
            <person name="Bottger E."/>
            <person name="Niemann S."/>
            <person name="Wagner D."/>
            <person name="Sax H."/>
        </authorList>
    </citation>
    <scope>NUCLEOTIDE SEQUENCE [LARGE SCALE GENOMIC DNA]</scope>
    <source>
        <strain evidence="1 2">ZUERICH-2</strain>
        <plasmid evidence="1 2">unnamed 2</plasmid>
    </source>
</reference>
<proteinExistence type="predicted"/>
<dbReference type="AlphaFoldDB" id="A0A7U5MRG0"/>
<sequence length="91" mass="10436">MSTHSITPSQARRRDSERMRRMLLALLSSGSAITTTQLRIRLDGSGFYGTPHETVYRHLRLLASRGQIRRVVGVEGGREVRWARNRDDEQT</sequence>
<dbReference type="Gene3D" id="1.10.10.10">
    <property type="entry name" value="Winged helix-like DNA-binding domain superfamily/Winged helix DNA-binding domain"/>
    <property type="match status" value="1"/>
</dbReference>
<name>A0A7U5MRG0_MYCIT</name>
<keyword evidence="1" id="KW-0614">Plasmid</keyword>
<gene>
    <name evidence="1" type="ORF">MYCOZU2_05959</name>
</gene>
<dbReference type="EMBL" id="CP015269">
    <property type="protein sequence ID" value="ASL18304.1"/>
    <property type="molecule type" value="Genomic_DNA"/>
</dbReference>
<dbReference type="InterPro" id="IPR036388">
    <property type="entry name" value="WH-like_DNA-bd_sf"/>
</dbReference>
<organism evidence="1 2">
    <name type="scientific">Mycobacterium intracellulare subsp. chimaera</name>
    <dbReference type="NCBI Taxonomy" id="222805"/>
    <lineage>
        <taxon>Bacteria</taxon>
        <taxon>Bacillati</taxon>
        <taxon>Actinomycetota</taxon>
        <taxon>Actinomycetes</taxon>
        <taxon>Mycobacteriales</taxon>
        <taxon>Mycobacteriaceae</taxon>
        <taxon>Mycobacterium</taxon>
        <taxon>Mycobacterium avium complex (MAC)</taxon>
    </lineage>
</organism>
<geneLocation type="plasmid" evidence="1 2">
    <name>unnamed 2</name>
</geneLocation>
<evidence type="ECO:0000313" key="1">
    <source>
        <dbReference type="EMBL" id="ASL18304.1"/>
    </source>
</evidence>
<protein>
    <submittedName>
        <fullName evidence="1">Uncharacterized protein</fullName>
    </submittedName>
</protein>
<dbReference type="SUPFAM" id="SSF46785">
    <property type="entry name" value="Winged helix' DNA-binding domain"/>
    <property type="match status" value="1"/>
</dbReference>
<accession>A0A7U5MRG0</accession>
<dbReference type="Proteomes" id="UP000198286">
    <property type="component" value="Plasmid unnamed 2"/>
</dbReference>
<dbReference type="InterPro" id="IPR036390">
    <property type="entry name" value="WH_DNA-bd_sf"/>
</dbReference>
<evidence type="ECO:0000313" key="2">
    <source>
        <dbReference type="Proteomes" id="UP000198286"/>
    </source>
</evidence>